<evidence type="ECO:0000313" key="9">
    <source>
        <dbReference type="EMBL" id="KAG8622811.1"/>
    </source>
</evidence>
<keyword evidence="5" id="KW-0325">Glycoprotein</keyword>
<gene>
    <name evidence="9" type="ORF">KVT40_009322</name>
</gene>
<dbReference type="InterPro" id="IPR026891">
    <property type="entry name" value="Fn3-like"/>
</dbReference>
<dbReference type="UniPathway" id="UPA00114"/>
<dbReference type="SUPFAM" id="SSF51445">
    <property type="entry name" value="(Trans)glycosidases"/>
    <property type="match status" value="1"/>
</dbReference>
<dbReference type="Gene3D" id="2.60.40.10">
    <property type="entry name" value="Immunoglobulins"/>
    <property type="match status" value="1"/>
</dbReference>
<proteinExistence type="inferred from homology"/>
<keyword evidence="10" id="KW-1185">Reference proteome</keyword>
<dbReference type="Proteomes" id="UP000809789">
    <property type="component" value="Unassembled WGS sequence"/>
</dbReference>
<evidence type="ECO:0000313" key="10">
    <source>
        <dbReference type="Proteomes" id="UP000809789"/>
    </source>
</evidence>
<dbReference type="PANTHER" id="PTHR42721:SF3">
    <property type="entry name" value="BETA-D-XYLOSIDASE 5-RELATED"/>
    <property type="match status" value="1"/>
</dbReference>
<sequence>MAAAFDDQLIEDIGTSIGIEARAFGNAGWAGLDFWLPNVNPLRDIRWGRGSETPGEDVLRVKRYAEYITRGLDGPAPDKQRRIVSTCKHYAANDFEDWNGVTRHDFDARVTTQDLAEYFLPPFQQCARDSRVGSIMCAYNAVNGVPSCANTYLMQTILRDHWKWTEQNNYITSDCEAVLDVSLNHKYAPTNAAGTAACFNAAEVIALSKTIRIADLLRDCKNEFADTCSGPSLPISINNTGRRASDYVALAFVSGEYGPKPYPRKTLSAYTRLRNIASQSTTRAELTWTPGDLARRDEQGNAVLYPGTYTITIDEPTLSTASFTLTGRPVVLDRWPAPPTNSTRV</sequence>
<keyword evidence="3" id="KW-0624">Polysaccharide degradation</keyword>
<dbReference type="EC" id="3.2.1.37" evidence="7"/>
<dbReference type="InterPro" id="IPR017853">
    <property type="entry name" value="GH"/>
</dbReference>
<dbReference type="SMART" id="SM01217">
    <property type="entry name" value="Fn3_like"/>
    <property type="match status" value="1"/>
</dbReference>
<dbReference type="InterPro" id="IPR001764">
    <property type="entry name" value="Glyco_hydro_3_N"/>
</dbReference>
<dbReference type="GO" id="GO:0031222">
    <property type="term" value="P:arabinan catabolic process"/>
    <property type="evidence" value="ECO:0007669"/>
    <property type="project" value="TreeGrafter"/>
</dbReference>
<dbReference type="InterPro" id="IPR036962">
    <property type="entry name" value="Glyco_hydro_3_N_sf"/>
</dbReference>
<evidence type="ECO:0000256" key="3">
    <source>
        <dbReference type="ARBA" id="ARBA00022651"/>
    </source>
</evidence>
<comment type="caution">
    <text evidence="9">The sequence shown here is derived from an EMBL/GenBank/DDBJ whole genome shotgun (WGS) entry which is preliminary data.</text>
</comment>
<dbReference type="GO" id="GO:0009044">
    <property type="term" value="F:xylan 1,4-beta-xylosidase activity"/>
    <property type="evidence" value="ECO:0007669"/>
    <property type="project" value="UniProtKB-EC"/>
</dbReference>
<accession>A0A8K0KS14</accession>
<comment type="catalytic activity">
    <reaction evidence="6">
        <text>Hydrolysis of (1-&gt;4)-beta-D-xylans, to remove successive D-xylose residues from the non-reducing termini.</text>
        <dbReference type="EC" id="3.2.1.37"/>
    </reaction>
</comment>
<evidence type="ECO:0000256" key="2">
    <source>
        <dbReference type="ARBA" id="ARBA00005336"/>
    </source>
</evidence>
<evidence type="ECO:0000256" key="1">
    <source>
        <dbReference type="ARBA" id="ARBA00004851"/>
    </source>
</evidence>
<evidence type="ECO:0000256" key="6">
    <source>
        <dbReference type="ARBA" id="ARBA00024574"/>
    </source>
</evidence>
<name>A0A8K0KS14_9PEZI</name>
<dbReference type="Pfam" id="PF00933">
    <property type="entry name" value="Glyco_hydro_3"/>
    <property type="match status" value="1"/>
</dbReference>
<reference evidence="9" key="1">
    <citation type="submission" date="2021-07" db="EMBL/GenBank/DDBJ databases">
        <title>Elsinoe batatas strain:CRI-CJ2 Genome sequencing and assembly.</title>
        <authorList>
            <person name="Huang L."/>
        </authorList>
    </citation>
    <scope>NUCLEOTIDE SEQUENCE</scope>
    <source>
        <strain evidence="9">CRI-CJ2</strain>
    </source>
</reference>
<keyword evidence="4" id="KW-0378">Hydrolase</keyword>
<dbReference type="Gene3D" id="3.20.20.300">
    <property type="entry name" value="Glycoside hydrolase, family 3, N-terminal domain"/>
    <property type="match status" value="1"/>
</dbReference>
<dbReference type="OrthoDB" id="47059at2759"/>
<dbReference type="PANTHER" id="PTHR42721">
    <property type="entry name" value="SUGAR HYDROLASE-RELATED"/>
    <property type="match status" value="1"/>
</dbReference>
<evidence type="ECO:0000256" key="4">
    <source>
        <dbReference type="ARBA" id="ARBA00022801"/>
    </source>
</evidence>
<dbReference type="InterPro" id="IPR044993">
    <property type="entry name" value="BXL"/>
</dbReference>
<organism evidence="9 10">
    <name type="scientific">Elsinoe batatas</name>
    <dbReference type="NCBI Taxonomy" id="2601811"/>
    <lineage>
        <taxon>Eukaryota</taxon>
        <taxon>Fungi</taxon>
        <taxon>Dikarya</taxon>
        <taxon>Ascomycota</taxon>
        <taxon>Pezizomycotina</taxon>
        <taxon>Dothideomycetes</taxon>
        <taxon>Dothideomycetidae</taxon>
        <taxon>Myriangiales</taxon>
        <taxon>Elsinoaceae</taxon>
        <taxon>Elsinoe</taxon>
    </lineage>
</organism>
<dbReference type="GO" id="GO:0045493">
    <property type="term" value="P:xylan catabolic process"/>
    <property type="evidence" value="ECO:0007669"/>
    <property type="project" value="UniProtKB-UniPathway"/>
</dbReference>
<feature type="domain" description="Fibronectin type III-like" evidence="8">
    <location>
        <begin position="247"/>
        <end position="317"/>
    </location>
</feature>
<evidence type="ECO:0000256" key="5">
    <source>
        <dbReference type="ARBA" id="ARBA00023180"/>
    </source>
</evidence>
<comment type="similarity">
    <text evidence="2">Belongs to the glycosyl hydrolase 3 family.</text>
</comment>
<dbReference type="InterPro" id="IPR013783">
    <property type="entry name" value="Ig-like_fold"/>
</dbReference>
<protein>
    <recommendedName>
        <fullName evidence="7">xylan 1,4-beta-xylosidase</fullName>
        <ecNumber evidence="7">3.2.1.37</ecNumber>
    </recommendedName>
</protein>
<evidence type="ECO:0000259" key="8">
    <source>
        <dbReference type="SMART" id="SM01217"/>
    </source>
</evidence>
<keyword evidence="3" id="KW-0119">Carbohydrate metabolism</keyword>
<comment type="pathway">
    <text evidence="1">Glycan degradation; xylan degradation.</text>
</comment>
<dbReference type="GO" id="GO:0046556">
    <property type="term" value="F:alpha-L-arabinofuranosidase activity"/>
    <property type="evidence" value="ECO:0007669"/>
    <property type="project" value="TreeGrafter"/>
</dbReference>
<dbReference type="AlphaFoldDB" id="A0A8K0KS14"/>
<evidence type="ECO:0000256" key="7">
    <source>
        <dbReference type="ARBA" id="ARBA00026107"/>
    </source>
</evidence>
<keyword evidence="3" id="KW-0858">Xylan degradation</keyword>
<dbReference type="EMBL" id="JAESVG020000012">
    <property type="protein sequence ID" value="KAG8622811.1"/>
    <property type="molecule type" value="Genomic_DNA"/>
</dbReference>